<sequence length="145" mass="16501">DITTFVYNRRGYGYSDGGSIRTPKEQAEDLRILLRKSAAPSPYILVGEEYGSLVLTEFAKAYPDLVAGVVLVNPLVEDNINTDEFRKSLIVENIRRDIEKVGSSIGFTTLIYKLNLACDTEEFESKLDEINLEEFKVHRTKRDYT</sequence>
<dbReference type="RefSeq" id="WP_322382387.1">
    <property type="nucleotide sequence ID" value="NZ_WNVM01000541.1"/>
</dbReference>
<keyword evidence="2" id="KW-0378">Hydrolase</keyword>
<comment type="caution">
    <text evidence="2">The sequence shown here is derived from an EMBL/GenBank/DDBJ whole genome shotgun (WGS) entry which is preliminary data.</text>
</comment>
<dbReference type="Proteomes" id="UP001292368">
    <property type="component" value="Unassembled WGS sequence"/>
</dbReference>
<dbReference type="Gene3D" id="3.40.50.1820">
    <property type="entry name" value="alpha/beta hydrolase"/>
    <property type="match status" value="1"/>
</dbReference>
<accession>A0AAW9IUS9</accession>
<feature type="non-terminal residue" evidence="2">
    <location>
        <position position="145"/>
    </location>
</feature>
<dbReference type="AlphaFoldDB" id="A0AAW9IUS9"/>
<dbReference type="SUPFAM" id="SSF53474">
    <property type="entry name" value="alpha/beta-Hydrolases"/>
    <property type="match status" value="1"/>
</dbReference>
<gene>
    <name evidence="2" type="ORF">GNF77_17110</name>
</gene>
<feature type="non-terminal residue" evidence="2">
    <location>
        <position position="1"/>
    </location>
</feature>
<dbReference type="InterPro" id="IPR029058">
    <property type="entry name" value="AB_hydrolase_fold"/>
</dbReference>
<dbReference type="GO" id="GO:0016787">
    <property type="term" value="F:hydrolase activity"/>
    <property type="evidence" value="ECO:0007669"/>
    <property type="project" value="UniProtKB-KW"/>
</dbReference>
<dbReference type="EMBL" id="WNVM01000541">
    <property type="protein sequence ID" value="MDZ5010584.1"/>
    <property type="molecule type" value="Genomic_DNA"/>
</dbReference>
<dbReference type="InterPro" id="IPR000073">
    <property type="entry name" value="AB_hydrolase_1"/>
</dbReference>
<protein>
    <submittedName>
        <fullName evidence="2">Alpha/beta fold hydrolase</fullName>
    </submittedName>
</protein>
<reference evidence="2" key="1">
    <citation type="submission" date="2019-11" db="EMBL/GenBank/DDBJ databases">
        <title>Characterization of Clostridium perfringens isolates from swine manure treated agricultural soils.</title>
        <authorList>
            <person name="Wushke S.T."/>
        </authorList>
    </citation>
    <scope>NUCLEOTIDE SEQUENCE</scope>
    <source>
        <strain evidence="2">V2</strain>
    </source>
</reference>
<evidence type="ECO:0000313" key="2">
    <source>
        <dbReference type="EMBL" id="MDZ5010584.1"/>
    </source>
</evidence>
<feature type="domain" description="AB hydrolase-1" evidence="1">
    <location>
        <begin position="3"/>
        <end position="87"/>
    </location>
</feature>
<proteinExistence type="predicted"/>
<evidence type="ECO:0000259" key="1">
    <source>
        <dbReference type="Pfam" id="PF00561"/>
    </source>
</evidence>
<dbReference type="Pfam" id="PF00561">
    <property type="entry name" value="Abhydrolase_1"/>
    <property type="match status" value="1"/>
</dbReference>
<organism evidence="2 3">
    <name type="scientific">Clostridium perfringens</name>
    <dbReference type="NCBI Taxonomy" id="1502"/>
    <lineage>
        <taxon>Bacteria</taxon>
        <taxon>Bacillati</taxon>
        <taxon>Bacillota</taxon>
        <taxon>Clostridia</taxon>
        <taxon>Eubacteriales</taxon>
        <taxon>Clostridiaceae</taxon>
        <taxon>Clostridium</taxon>
    </lineage>
</organism>
<evidence type="ECO:0000313" key="3">
    <source>
        <dbReference type="Proteomes" id="UP001292368"/>
    </source>
</evidence>
<name>A0AAW9IUS9_CLOPF</name>